<dbReference type="PROSITE" id="PS00232">
    <property type="entry name" value="CADHERIN_1"/>
    <property type="match status" value="4"/>
</dbReference>
<keyword evidence="3 12" id="KW-0812">Transmembrane</keyword>
<evidence type="ECO:0000256" key="2">
    <source>
        <dbReference type="ARBA" id="ARBA00022475"/>
    </source>
</evidence>
<keyword evidence="7" id="KW-0130">Cell adhesion</keyword>
<feature type="domain" description="Cadherin" evidence="13">
    <location>
        <begin position="53"/>
        <end position="166"/>
    </location>
</feature>
<keyword evidence="8 12" id="KW-1133">Transmembrane helix</keyword>
<feature type="domain" description="Cadherin" evidence="13">
    <location>
        <begin position="391"/>
        <end position="494"/>
    </location>
</feature>
<dbReference type="InterPro" id="IPR050174">
    <property type="entry name" value="Protocadherin/Cadherin-CA"/>
</dbReference>
<name>A0AAD9KDA0_9ANNE</name>
<evidence type="ECO:0000313" key="14">
    <source>
        <dbReference type="EMBL" id="KAK2169182.1"/>
    </source>
</evidence>
<keyword evidence="4" id="KW-0732">Signal</keyword>
<dbReference type="PANTHER" id="PTHR24028">
    <property type="entry name" value="CADHERIN-87A"/>
    <property type="match status" value="1"/>
</dbReference>
<accession>A0AAD9KDA0</accession>
<evidence type="ECO:0000256" key="3">
    <source>
        <dbReference type="ARBA" id="ARBA00022692"/>
    </source>
</evidence>
<dbReference type="CDD" id="cd11304">
    <property type="entry name" value="Cadherin_repeat"/>
    <property type="match status" value="7"/>
</dbReference>
<feature type="domain" description="Cadherin" evidence="13">
    <location>
        <begin position="495"/>
        <end position="598"/>
    </location>
</feature>
<evidence type="ECO:0000256" key="8">
    <source>
        <dbReference type="ARBA" id="ARBA00022989"/>
    </source>
</evidence>
<dbReference type="Pfam" id="PF08266">
    <property type="entry name" value="Cadherin_2"/>
    <property type="match status" value="1"/>
</dbReference>
<dbReference type="Gene3D" id="2.60.40.60">
    <property type="entry name" value="Cadherins"/>
    <property type="match status" value="7"/>
</dbReference>
<keyword evidence="9 12" id="KW-0472">Membrane</keyword>
<dbReference type="GO" id="GO:0007156">
    <property type="term" value="P:homophilic cell adhesion via plasma membrane adhesion molecules"/>
    <property type="evidence" value="ECO:0007669"/>
    <property type="project" value="InterPro"/>
</dbReference>
<proteinExistence type="predicted"/>
<feature type="transmembrane region" description="Helical" evidence="12">
    <location>
        <begin position="32"/>
        <end position="51"/>
    </location>
</feature>
<evidence type="ECO:0000256" key="1">
    <source>
        <dbReference type="ARBA" id="ARBA00004251"/>
    </source>
</evidence>
<sequence length="931" mass="103219">MEWWSTYPTAAECVNGITVDTRMVAAIQPLPVWILIGSVLFWIVAILPFVADARNFVKYSIEEEVPKGTLIGNVLKDSHLKRTLGSSVINEIYFSFLADVELAIAIEPKTGVLKTSGRIDRENISNCYSSETCEVTVDVAVQPVKYFQIIKVTIEILDINDNVPMFPENEITHPILESAEPGSSFAIPTATDLDSPKFGVLRYELESHRNTFGIRVQENVDGSLDVRLTIERRLDRERRHRYRIKVVAYDGGQPPKQGRTNIVIPILDSNDNSPVFDRPVYDVNIPENLAPGTSVIQVQAADPDLGQNGKVQYKFSIQSENLYGHMLAINPTSGEIFVKGELDREKVAVCNLVVTARDQGPNAVPADTTVVVTITDINDNAPEILVSTLGSSRPNVAKTPEDADVGTFVAHVSVSDPDEGANGQVNCTLNDYTFSLEQTFEKEYQIVTSRVLDRESIPQYRLEIVCTDKGRQQQVTRKRITVVIGDVNDNSPKFTQKSYTATMLENNMIGVTVLQTLATDMDAGSNGEIRYRLSEDVHGIFDVDSQTGAILTKARVDREITQQFEFHVMATDLGHPAKSSFAPILINIEDVDDELPRFVRPTFSFRIAENQPVGSEVGKVTAVDLDVPPNNQFYYAFLNEELSGAFFLNSKTGQITSQQDLDRETQDSYRLIIGVMDQNEPSMSSTAVVNIQIMDANDNPPRLVFPTPANNTIHVSNRVPVGSVLAQIKAYDADTGENARMTFTLAAGNEEKVFHLDPDTGLLTSNMVFTDINYATFPLVLQIVDHGVPPYRVEQELKVVINSTIPFPPPKPQVRPPARGQNFHYNVIVVVAVACGATVIVVSFVICVVLVRKNRRKRQNHCSGKANGPTEARCMLNRKESRANGEDHIALKDVGHPDISESMRKLLTANTADWDKCSSDVDAQVRWDPVR</sequence>
<feature type="domain" description="Cadherin" evidence="13">
    <location>
        <begin position="167"/>
        <end position="276"/>
    </location>
</feature>
<dbReference type="FunFam" id="2.60.40.60:FF:000002">
    <property type="entry name" value="Protocadherin alpha 2"/>
    <property type="match status" value="1"/>
</dbReference>
<dbReference type="FunFam" id="2.60.40.60:FF:000061">
    <property type="entry name" value="FAT atypical cadherin 3"/>
    <property type="match status" value="1"/>
</dbReference>
<evidence type="ECO:0000256" key="4">
    <source>
        <dbReference type="ARBA" id="ARBA00022729"/>
    </source>
</evidence>
<protein>
    <recommendedName>
        <fullName evidence="13">Cadherin domain-containing protein</fullName>
    </recommendedName>
</protein>
<dbReference type="AlphaFoldDB" id="A0AAD9KDA0"/>
<keyword evidence="10" id="KW-0325">Glycoprotein</keyword>
<evidence type="ECO:0000256" key="5">
    <source>
        <dbReference type="ARBA" id="ARBA00022737"/>
    </source>
</evidence>
<gene>
    <name evidence="14" type="ORF">LSH36_12g31003</name>
</gene>
<dbReference type="PANTHER" id="PTHR24028:SF146">
    <property type="entry name" value="CADHERIN 96CB, ISOFORM D-RELATED"/>
    <property type="match status" value="1"/>
</dbReference>
<evidence type="ECO:0000256" key="12">
    <source>
        <dbReference type="SAM" id="Phobius"/>
    </source>
</evidence>
<dbReference type="GO" id="GO:0005886">
    <property type="term" value="C:plasma membrane"/>
    <property type="evidence" value="ECO:0007669"/>
    <property type="project" value="UniProtKB-SubCell"/>
</dbReference>
<organism evidence="14 15">
    <name type="scientific">Paralvinella palmiformis</name>
    <dbReference type="NCBI Taxonomy" id="53620"/>
    <lineage>
        <taxon>Eukaryota</taxon>
        <taxon>Metazoa</taxon>
        <taxon>Spiralia</taxon>
        <taxon>Lophotrochozoa</taxon>
        <taxon>Annelida</taxon>
        <taxon>Polychaeta</taxon>
        <taxon>Sedentaria</taxon>
        <taxon>Canalipalpata</taxon>
        <taxon>Terebellida</taxon>
        <taxon>Terebelliformia</taxon>
        <taxon>Alvinellidae</taxon>
        <taxon>Paralvinella</taxon>
    </lineage>
</organism>
<dbReference type="PROSITE" id="PS50268">
    <property type="entry name" value="CADHERIN_2"/>
    <property type="match status" value="7"/>
</dbReference>
<keyword evidence="2" id="KW-1003">Cell membrane</keyword>
<dbReference type="InterPro" id="IPR013164">
    <property type="entry name" value="Cadherin_N"/>
</dbReference>
<evidence type="ECO:0000256" key="9">
    <source>
        <dbReference type="ARBA" id="ARBA00023136"/>
    </source>
</evidence>
<comment type="caution">
    <text evidence="14">The sequence shown here is derived from an EMBL/GenBank/DDBJ whole genome shotgun (WGS) entry which is preliminary data.</text>
</comment>
<comment type="subcellular location">
    <subcellularLocation>
        <location evidence="1">Cell membrane</location>
        <topology evidence="1">Single-pass type I membrane protein</topology>
    </subcellularLocation>
</comment>
<dbReference type="InterPro" id="IPR020894">
    <property type="entry name" value="Cadherin_CS"/>
</dbReference>
<evidence type="ECO:0000256" key="10">
    <source>
        <dbReference type="ARBA" id="ARBA00023180"/>
    </source>
</evidence>
<feature type="domain" description="Cadherin" evidence="13">
    <location>
        <begin position="707"/>
        <end position="812"/>
    </location>
</feature>
<keyword evidence="15" id="KW-1185">Reference proteome</keyword>
<evidence type="ECO:0000259" key="13">
    <source>
        <dbReference type="PROSITE" id="PS50268"/>
    </source>
</evidence>
<evidence type="ECO:0000313" key="15">
    <source>
        <dbReference type="Proteomes" id="UP001208570"/>
    </source>
</evidence>
<dbReference type="SUPFAM" id="SSF49313">
    <property type="entry name" value="Cadherin-like"/>
    <property type="match status" value="7"/>
</dbReference>
<dbReference type="Proteomes" id="UP001208570">
    <property type="component" value="Unassembled WGS sequence"/>
</dbReference>
<dbReference type="EMBL" id="JAODUP010000012">
    <property type="protein sequence ID" value="KAK2169182.1"/>
    <property type="molecule type" value="Genomic_DNA"/>
</dbReference>
<evidence type="ECO:0000256" key="7">
    <source>
        <dbReference type="ARBA" id="ARBA00022889"/>
    </source>
</evidence>
<dbReference type="GO" id="GO:0005509">
    <property type="term" value="F:calcium ion binding"/>
    <property type="evidence" value="ECO:0007669"/>
    <property type="project" value="UniProtKB-UniRule"/>
</dbReference>
<feature type="transmembrane region" description="Helical" evidence="12">
    <location>
        <begin position="823"/>
        <end position="851"/>
    </location>
</feature>
<dbReference type="InterPro" id="IPR002126">
    <property type="entry name" value="Cadherin-like_dom"/>
</dbReference>
<evidence type="ECO:0000256" key="6">
    <source>
        <dbReference type="ARBA" id="ARBA00022837"/>
    </source>
</evidence>
<reference evidence="14" key="1">
    <citation type="journal article" date="2023" name="Mol. Biol. Evol.">
        <title>Third-Generation Sequencing Reveals the Adaptive Role of the Epigenome in Three Deep-Sea Polychaetes.</title>
        <authorList>
            <person name="Perez M."/>
            <person name="Aroh O."/>
            <person name="Sun Y."/>
            <person name="Lan Y."/>
            <person name="Juniper S.K."/>
            <person name="Young C.R."/>
            <person name="Angers B."/>
            <person name="Qian P.Y."/>
        </authorList>
    </citation>
    <scope>NUCLEOTIDE SEQUENCE</scope>
    <source>
        <strain evidence="14">P08H-3</strain>
    </source>
</reference>
<dbReference type="FunFam" id="2.60.40.60:FF:000266">
    <property type="entry name" value="Cadherin 23"/>
    <property type="match status" value="1"/>
</dbReference>
<keyword evidence="5" id="KW-0677">Repeat</keyword>
<dbReference type="SMART" id="SM00112">
    <property type="entry name" value="CA"/>
    <property type="match status" value="7"/>
</dbReference>
<evidence type="ECO:0000256" key="11">
    <source>
        <dbReference type="PROSITE-ProRule" id="PRU00043"/>
    </source>
</evidence>
<dbReference type="FunFam" id="2.60.40.60:FF:000092">
    <property type="entry name" value="Protocadherin 8"/>
    <property type="match status" value="1"/>
</dbReference>
<dbReference type="PRINTS" id="PR00205">
    <property type="entry name" value="CADHERIN"/>
</dbReference>
<keyword evidence="6 11" id="KW-0106">Calcium</keyword>
<dbReference type="InterPro" id="IPR015919">
    <property type="entry name" value="Cadherin-like_sf"/>
</dbReference>
<dbReference type="FunFam" id="2.60.40.60:FF:000007">
    <property type="entry name" value="Protocadherin alpha 2"/>
    <property type="match status" value="1"/>
</dbReference>
<dbReference type="Pfam" id="PF00028">
    <property type="entry name" value="Cadherin"/>
    <property type="match status" value="6"/>
</dbReference>
<feature type="domain" description="Cadherin" evidence="13">
    <location>
        <begin position="277"/>
        <end position="384"/>
    </location>
</feature>
<feature type="domain" description="Cadherin" evidence="13">
    <location>
        <begin position="599"/>
        <end position="703"/>
    </location>
</feature>